<reference evidence="1 2" key="1">
    <citation type="submission" date="2024-03" db="EMBL/GenBank/DDBJ databases">
        <title>Adaptation during the transition from Ophiocordyceps entomopathogen to insect associate is accompanied by gene loss and intensified selection.</title>
        <authorList>
            <person name="Ward C.M."/>
            <person name="Onetto C.A."/>
            <person name="Borneman A.R."/>
        </authorList>
    </citation>
    <scope>NUCLEOTIDE SEQUENCE [LARGE SCALE GENOMIC DNA]</scope>
    <source>
        <strain evidence="1">AWRI1</strain>
        <tissue evidence="1">Single Adult Female</tissue>
    </source>
</reference>
<dbReference type="EMBL" id="JBBCAQ010000010">
    <property type="protein sequence ID" value="KAK7601488.1"/>
    <property type="molecule type" value="Genomic_DNA"/>
</dbReference>
<evidence type="ECO:0000313" key="2">
    <source>
        <dbReference type="Proteomes" id="UP001367676"/>
    </source>
</evidence>
<comment type="caution">
    <text evidence="1">The sequence shown here is derived from an EMBL/GenBank/DDBJ whole genome shotgun (WGS) entry which is preliminary data.</text>
</comment>
<proteinExistence type="predicted"/>
<name>A0AAN9Y6C1_9HEMI</name>
<gene>
    <name evidence="1" type="ORF">V9T40_008929</name>
</gene>
<evidence type="ECO:0000313" key="1">
    <source>
        <dbReference type="EMBL" id="KAK7601488.1"/>
    </source>
</evidence>
<protein>
    <submittedName>
        <fullName evidence="1">Uncharacterized protein</fullName>
    </submittedName>
</protein>
<sequence>MGFLEDDAVEGRSRSLARLSHILARLAAAVCDRQKVDITIVNDGDDEDDDEGGHPKIVFGKRLSKITRAMLPKKYRHLLS</sequence>
<dbReference type="AlphaFoldDB" id="A0AAN9Y6C1"/>
<accession>A0AAN9Y6C1</accession>
<keyword evidence="2" id="KW-1185">Reference proteome</keyword>
<organism evidence="1 2">
    <name type="scientific">Parthenolecanium corni</name>
    <dbReference type="NCBI Taxonomy" id="536013"/>
    <lineage>
        <taxon>Eukaryota</taxon>
        <taxon>Metazoa</taxon>
        <taxon>Ecdysozoa</taxon>
        <taxon>Arthropoda</taxon>
        <taxon>Hexapoda</taxon>
        <taxon>Insecta</taxon>
        <taxon>Pterygota</taxon>
        <taxon>Neoptera</taxon>
        <taxon>Paraneoptera</taxon>
        <taxon>Hemiptera</taxon>
        <taxon>Sternorrhyncha</taxon>
        <taxon>Coccoidea</taxon>
        <taxon>Coccidae</taxon>
        <taxon>Parthenolecanium</taxon>
    </lineage>
</organism>
<dbReference type="Proteomes" id="UP001367676">
    <property type="component" value="Unassembled WGS sequence"/>
</dbReference>